<dbReference type="PANTHER" id="PTHR43176">
    <property type="entry name" value="3-HYDROXYISOBUTYRYL-COA HYDROLASE-RELATED"/>
    <property type="match status" value="1"/>
</dbReference>
<dbReference type="RefSeq" id="WP_168486072.1">
    <property type="nucleotide sequence ID" value="NZ_JAAZSQ010000007.1"/>
</dbReference>
<dbReference type="SUPFAM" id="SSF52096">
    <property type="entry name" value="ClpP/crotonase"/>
    <property type="match status" value="1"/>
</dbReference>
<evidence type="ECO:0000256" key="1">
    <source>
        <dbReference type="ARBA" id="ARBA00001709"/>
    </source>
</evidence>
<evidence type="ECO:0000313" key="6">
    <source>
        <dbReference type="Proteomes" id="UP000544090"/>
    </source>
</evidence>
<comment type="catalytic activity">
    <reaction evidence="1">
        <text>3-hydroxy-2-methylpropanoyl-CoA + H2O = 3-hydroxy-2-methylpropanoate + CoA + H(+)</text>
        <dbReference type="Rhea" id="RHEA:20888"/>
        <dbReference type="ChEBI" id="CHEBI:11805"/>
        <dbReference type="ChEBI" id="CHEBI:15377"/>
        <dbReference type="ChEBI" id="CHEBI:15378"/>
        <dbReference type="ChEBI" id="CHEBI:57287"/>
        <dbReference type="ChEBI" id="CHEBI:57340"/>
        <dbReference type="EC" id="3.1.2.4"/>
    </reaction>
</comment>
<evidence type="ECO:0000256" key="3">
    <source>
        <dbReference type="ARBA" id="ARBA00022801"/>
    </source>
</evidence>
<dbReference type="AlphaFoldDB" id="A0A7X6HEX4"/>
<dbReference type="EMBL" id="JAAZSQ010000007">
    <property type="protein sequence ID" value="NKX54726.1"/>
    <property type="molecule type" value="Genomic_DNA"/>
</dbReference>
<keyword evidence="3" id="KW-0378">Hydrolase</keyword>
<evidence type="ECO:0000259" key="4">
    <source>
        <dbReference type="Pfam" id="PF16113"/>
    </source>
</evidence>
<dbReference type="InterPro" id="IPR032259">
    <property type="entry name" value="HIBYL-CoA-H"/>
</dbReference>
<dbReference type="GO" id="GO:0006574">
    <property type="term" value="P:L-valine catabolic process"/>
    <property type="evidence" value="ECO:0007669"/>
    <property type="project" value="TreeGrafter"/>
</dbReference>
<dbReference type="EC" id="3.1.2.4" evidence="2"/>
<dbReference type="NCBIfam" id="NF004127">
    <property type="entry name" value="PRK05617.1"/>
    <property type="match status" value="1"/>
</dbReference>
<comment type="caution">
    <text evidence="5">The sequence shown here is derived from an EMBL/GenBank/DDBJ whole genome shotgun (WGS) entry which is preliminary data.</text>
</comment>
<evidence type="ECO:0000313" key="5">
    <source>
        <dbReference type="EMBL" id="NKX54726.1"/>
    </source>
</evidence>
<dbReference type="Proteomes" id="UP000544090">
    <property type="component" value="Unassembled WGS sequence"/>
</dbReference>
<name>A0A7X6HEX4_9MICC</name>
<reference evidence="5 6" key="1">
    <citation type="submission" date="2020-04" db="EMBL/GenBank/DDBJ databases">
        <title>Arthrobacter sp. nov.</title>
        <authorList>
            <person name="Liu S."/>
        </authorList>
    </citation>
    <scope>NUCLEOTIDE SEQUENCE [LARGE SCALE GENOMIC DNA]</scope>
    <source>
        <strain evidence="5 6">E918</strain>
    </source>
</reference>
<dbReference type="Gene3D" id="3.90.226.10">
    <property type="entry name" value="2-enoyl-CoA Hydratase, Chain A, domain 1"/>
    <property type="match status" value="1"/>
</dbReference>
<dbReference type="CDD" id="cd06558">
    <property type="entry name" value="crotonase-like"/>
    <property type="match status" value="1"/>
</dbReference>
<feature type="domain" description="Enoyl-CoA hydratase/isomerase" evidence="4">
    <location>
        <begin position="17"/>
        <end position="337"/>
    </location>
</feature>
<dbReference type="GO" id="GO:0003860">
    <property type="term" value="F:3-hydroxyisobutyryl-CoA hydrolase activity"/>
    <property type="evidence" value="ECO:0007669"/>
    <property type="project" value="UniProtKB-EC"/>
</dbReference>
<dbReference type="GO" id="GO:0005829">
    <property type="term" value="C:cytosol"/>
    <property type="evidence" value="ECO:0007669"/>
    <property type="project" value="TreeGrafter"/>
</dbReference>
<keyword evidence="6" id="KW-1185">Reference proteome</keyword>
<protein>
    <recommendedName>
        <fullName evidence="2">3-hydroxyisobutyryl-CoA hydrolase</fullName>
        <ecNumber evidence="2">3.1.2.4</ecNumber>
    </recommendedName>
</protein>
<proteinExistence type="predicted"/>
<accession>A0A7X6HEX4</accession>
<organism evidence="5 6">
    <name type="scientific">Arthrobacter mobilis</name>
    <dbReference type="NCBI Taxonomy" id="2724944"/>
    <lineage>
        <taxon>Bacteria</taxon>
        <taxon>Bacillati</taxon>
        <taxon>Actinomycetota</taxon>
        <taxon>Actinomycetes</taxon>
        <taxon>Micrococcales</taxon>
        <taxon>Micrococcaceae</taxon>
        <taxon>Arthrobacter</taxon>
    </lineage>
</organism>
<dbReference type="Pfam" id="PF16113">
    <property type="entry name" value="ECH_2"/>
    <property type="match status" value="1"/>
</dbReference>
<dbReference type="GO" id="GO:0016853">
    <property type="term" value="F:isomerase activity"/>
    <property type="evidence" value="ECO:0007669"/>
    <property type="project" value="UniProtKB-KW"/>
</dbReference>
<keyword evidence="5" id="KW-0413">Isomerase</keyword>
<dbReference type="InterPro" id="IPR029045">
    <property type="entry name" value="ClpP/crotonase-like_dom_sf"/>
</dbReference>
<dbReference type="InterPro" id="IPR045004">
    <property type="entry name" value="ECH_dom"/>
</dbReference>
<gene>
    <name evidence="5" type="ORF">HGG74_09280</name>
</gene>
<evidence type="ECO:0000256" key="2">
    <source>
        <dbReference type="ARBA" id="ARBA00011915"/>
    </source>
</evidence>
<dbReference type="PANTHER" id="PTHR43176:SF3">
    <property type="entry name" value="3-HYDROXYISOBUTYRYL-COA HYDROLASE, MITOCHONDRIAL"/>
    <property type="match status" value="1"/>
</dbReference>
<sequence length="354" mass="37287">MDSSEPEVLIRRQGRLGHLVLNRPRAINALSHAMVRELSAALDAWENDGGVGAVLLTGAGERGLCAGGDIVAIYRDALAGGSATARFWADEYRLNARIAGYPKPYVAFMDGLVLGGGVGVSAHGSVRIVTERTRLGMPEVGIGFVPDIGGTWLLSRAPGELGTHLALTGSPVSGPDAIVLGLADCFVPSGQLPALAEALTREPAEEAAARFAEEEVPPAPLAAERDWIDQCYAADTVEEIVRRLQAHPAPAARAAAGEVLAKSPTALKVTLASLRRARSLGSLEEVLDQEYRVALRCLEGAEFAEGVRAQVIDKDRAPRWDPPVLEQVSAARVEAFFAGLGPRELGLAMAKTGP</sequence>